<evidence type="ECO:0000259" key="1">
    <source>
        <dbReference type="SMART" id="SM00670"/>
    </source>
</evidence>
<dbReference type="RefSeq" id="WP_168040127.1">
    <property type="nucleotide sequence ID" value="NZ_JAATJH010000010.1"/>
</dbReference>
<dbReference type="Gene3D" id="3.40.50.1010">
    <property type="entry name" value="5'-nuclease"/>
    <property type="match status" value="1"/>
</dbReference>
<dbReference type="SMART" id="SM00670">
    <property type="entry name" value="PINc"/>
    <property type="match status" value="1"/>
</dbReference>
<proteinExistence type="predicted"/>
<protein>
    <submittedName>
        <fullName evidence="2">PIN family toxin of toxin-antitoxin system</fullName>
    </submittedName>
</protein>
<organism evidence="2 3">
    <name type="scientific">Neolewinella antarctica</name>
    <dbReference type="NCBI Taxonomy" id="442734"/>
    <lineage>
        <taxon>Bacteria</taxon>
        <taxon>Pseudomonadati</taxon>
        <taxon>Bacteroidota</taxon>
        <taxon>Saprospiria</taxon>
        <taxon>Saprospirales</taxon>
        <taxon>Lewinellaceae</taxon>
        <taxon>Neolewinella</taxon>
    </lineage>
</organism>
<comment type="caution">
    <text evidence="2">The sequence shown here is derived from an EMBL/GenBank/DDBJ whole genome shotgun (WGS) entry which is preliminary data.</text>
</comment>
<dbReference type="InterPro" id="IPR029060">
    <property type="entry name" value="PIN-like_dom_sf"/>
</dbReference>
<dbReference type="InterPro" id="IPR002850">
    <property type="entry name" value="PIN_toxin-like"/>
</dbReference>
<dbReference type="PANTHER" id="PTHR34610">
    <property type="entry name" value="SSL7007 PROTEIN"/>
    <property type="match status" value="1"/>
</dbReference>
<dbReference type="PANTHER" id="PTHR34610:SF3">
    <property type="entry name" value="SSL7007 PROTEIN"/>
    <property type="match status" value="1"/>
</dbReference>
<accession>A0ABX0XGE8</accession>
<dbReference type="SUPFAM" id="SSF88723">
    <property type="entry name" value="PIN domain-like"/>
    <property type="match status" value="1"/>
</dbReference>
<dbReference type="Pfam" id="PF13470">
    <property type="entry name" value="PIN_3"/>
    <property type="match status" value="1"/>
</dbReference>
<evidence type="ECO:0000313" key="3">
    <source>
        <dbReference type="Proteomes" id="UP000770785"/>
    </source>
</evidence>
<feature type="domain" description="PIN" evidence="1">
    <location>
        <begin position="1"/>
        <end position="112"/>
    </location>
</feature>
<dbReference type="NCBIfam" id="TIGR00305">
    <property type="entry name" value="putative toxin-antitoxin system toxin component, PIN family"/>
    <property type="match status" value="1"/>
</dbReference>
<reference evidence="2 3" key="1">
    <citation type="submission" date="2020-03" db="EMBL/GenBank/DDBJ databases">
        <title>Genomic Encyclopedia of Type Strains, Phase IV (KMG-IV): sequencing the most valuable type-strain genomes for metagenomic binning, comparative biology and taxonomic classification.</title>
        <authorList>
            <person name="Goeker M."/>
        </authorList>
    </citation>
    <scope>NUCLEOTIDE SEQUENCE [LARGE SCALE GENOMIC DNA]</scope>
    <source>
        <strain evidence="2 3">DSM 105096</strain>
    </source>
</reference>
<keyword evidence="3" id="KW-1185">Reference proteome</keyword>
<dbReference type="InterPro" id="IPR002716">
    <property type="entry name" value="PIN_dom"/>
</dbReference>
<dbReference type="Proteomes" id="UP000770785">
    <property type="component" value="Unassembled WGS sequence"/>
</dbReference>
<dbReference type="EMBL" id="JAATJH010000010">
    <property type="protein sequence ID" value="NJC28276.1"/>
    <property type="molecule type" value="Genomic_DNA"/>
</dbReference>
<evidence type="ECO:0000313" key="2">
    <source>
        <dbReference type="EMBL" id="NJC28276.1"/>
    </source>
</evidence>
<gene>
    <name evidence="2" type="ORF">GGR27_003799</name>
</gene>
<name>A0ABX0XGE8_9BACT</name>
<sequence>MRVVLDTNSLIVSIGRQSKYRPIFDAVLTGKITMVISNDVLSEYVEILEERTNADVADNIGSFLVRSPDVDKVEIYFKWAAIYADADDDKFVDCALNGNAQLIVTDDKHFNVLKDMDFPKIEVVKTAKFLDIIKERIGKI</sequence>